<feature type="non-terminal residue" evidence="1">
    <location>
        <position position="68"/>
    </location>
</feature>
<evidence type="ECO:0000313" key="1">
    <source>
        <dbReference type="EMBL" id="PPQ85221.1"/>
    </source>
</evidence>
<dbReference type="STRING" id="231916.A0A409X398"/>
<accession>A0A409X398</accession>
<dbReference type="EMBL" id="NHYE01004331">
    <property type="protein sequence ID" value="PPQ85221.1"/>
    <property type="molecule type" value="Genomic_DNA"/>
</dbReference>
<keyword evidence="2" id="KW-1185">Reference proteome</keyword>
<reference evidence="1 2" key="1">
    <citation type="journal article" date="2018" name="Evol. Lett.">
        <title>Horizontal gene cluster transfer increased hallucinogenic mushroom diversity.</title>
        <authorList>
            <person name="Reynolds H.T."/>
            <person name="Vijayakumar V."/>
            <person name="Gluck-Thaler E."/>
            <person name="Korotkin H.B."/>
            <person name="Matheny P.B."/>
            <person name="Slot J.C."/>
        </authorList>
    </citation>
    <scope>NUCLEOTIDE SEQUENCE [LARGE SCALE GENOMIC DNA]</scope>
    <source>
        <strain evidence="1 2">SRW20</strain>
    </source>
</reference>
<dbReference type="AlphaFoldDB" id="A0A409X398"/>
<gene>
    <name evidence="1" type="ORF">CVT26_003959</name>
</gene>
<protein>
    <submittedName>
        <fullName evidence="1">Uncharacterized protein</fullName>
    </submittedName>
</protein>
<dbReference type="OrthoDB" id="8249012at2759"/>
<dbReference type="InParanoid" id="A0A409X398"/>
<sequence>MSTTTTATLTGAPTRKAKAEGSIADIFTSLTGEAAPTLPERFAELKKALWKEEMKESWREVLGELEGA</sequence>
<name>A0A409X398_9AGAR</name>
<evidence type="ECO:0000313" key="2">
    <source>
        <dbReference type="Proteomes" id="UP000284706"/>
    </source>
</evidence>
<comment type="caution">
    <text evidence="1">The sequence shown here is derived from an EMBL/GenBank/DDBJ whole genome shotgun (WGS) entry which is preliminary data.</text>
</comment>
<organism evidence="1 2">
    <name type="scientific">Gymnopilus dilepis</name>
    <dbReference type="NCBI Taxonomy" id="231916"/>
    <lineage>
        <taxon>Eukaryota</taxon>
        <taxon>Fungi</taxon>
        <taxon>Dikarya</taxon>
        <taxon>Basidiomycota</taxon>
        <taxon>Agaricomycotina</taxon>
        <taxon>Agaricomycetes</taxon>
        <taxon>Agaricomycetidae</taxon>
        <taxon>Agaricales</taxon>
        <taxon>Agaricineae</taxon>
        <taxon>Hymenogastraceae</taxon>
        <taxon>Gymnopilus</taxon>
    </lineage>
</organism>
<dbReference type="Proteomes" id="UP000284706">
    <property type="component" value="Unassembled WGS sequence"/>
</dbReference>
<proteinExistence type="predicted"/>